<evidence type="ECO:0000256" key="3">
    <source>
        <dbReference type="SAM" id="MobiDB-lite"/>
    </source>
</evidence>
<feature type="region of interest" description="Disordered" evidence="3">
    <location>
        <begin position="543"/>
        <end position="581"/>
    </location>
</feature>
<dbReference type="InterPro" id="IPR005467">
    <property type="entry name" value="His_kinase_dom"/>
</dbReference>
<feature type="modified residue" description="4-aspartylphosphate" evidence="2">
    <location>
        <position position="775"/>
    </location>
</feature>
<organism evidence="7 8">
    <name type="scientific">Acaulospora morrowiae</name>
    <dbReference type="NCBI Taxonomy" id="94023"/>
    <lineage>
        <taxon>Eukaryota</taxon>
        <taxon>Fungi</taxon>
        <taxon>Fungi incertae sedis</taxon>
        <taxon>Mucoromycota</taxon>
        <taxon>Glomeromycotina</taxon>
        <taxon>Glomeromycetes</taxon>
        <taxon>Diversisporales</taxon>
        <taxon>Acaulosporaceae</taxon>
        <taxon>Acaulospora</taxon>
    </lineage>
</organism>
<dbReference type="CDD" id="cd16922">
    <property type="entry name" value="HATPase_EvgS-ArcB-TorS-like"/>
    <property type="match status" value="1"/>
</dbReference>
<dbReference type="InterPro" id="IPR003594">
    <property type="entry name" value="HATPase_dom"/>
</dbReference>
<accession>A0A9N9G302</accession>
<dbReference type="Pfam" id="PF00072">
    <property type="entry name" value="Response_reg"/>
    <property type="match status" value="1"/>
</dbReference>
<feature type="domain" description="Histidine kinase" evidence="5">
    <location>
        <begin position="187"/>
        <end position="432"/>
    </location>
</feature>
<dbReference type="PANTHER" id="PTHR43719:SF28">
    <property type="entry name" value="PEROXIDE STRESS-ACTIVATED HISTIDINE KINASE MAK1-RELATED"/>
    <property type="match status" value="1"/>
</dbReference>
<dbReference type="Gene3D" id="3.30.565.10">
    <property type="entry name" value="Histidine kinase-like ATPase, C-terminal domain"/>
    <property type="match status" value="1"/>
</dbReference>
<dbReference type="PROSITE" id="PS50109">
    <property type="entry name" value="HIS_KIN"/>
    <property type="match status" value="1"/>
</dbReference>
<dbReference type="AlphaFoldDB" id="A0A9N9G302"/>
<evidence type="ECO:0000313" key="7">
    <source>
        <dbReference type="EMBL" id="CAG8573860.1"/>
    </source>
</evidence>
<name>A0A9N9G302_9GLOM</name>
<feature type="non-terminal residue" evidence="7">
    <location>
        <position position="891"/>
    </location>
</feature>
<dbReference type="SUPFAM" id="SSF52172">
    <property type="entry name" value="CheY-like"/>
    <property type="match status" value="1"/>
</dbReference>
<evidence type="ECO:0000259" key="6">
    <source>
        <dbReference type="PROSITE" id="PS50110"/>
    </source>
</evidence>
<dbReference type="SMART" id="SM00387">
    <property type="entry name" value="HATPase_c"/>
    <property type="match status" value="1"/>
</dbReference>
<sequence length="891" mass="100876">YEEDYFSRRGLLQARAVVSITISTFVVLVAEMVLEIYSLFSGNNNSMAGRLSLSSFNWPFLLAGILIFAVLLYYIPRGKITITQAAKIGLYYFLLISTHISLTDNGFQTLSHANFFAVPPFGSYGREAIPITVFSIGWIICDIYMLCFMYFLFAAYEQEFQLNQERMQKNLEEAKSASTAKSMFISNVSHELRTPLHGILATVEILAKTKLNESQRSLLNTIESCGTNLISVINQVLTYARIEHGKLELEQNPFDIYALMQEIGDGLAPISGRKDLDFVIYGEINPLHRFFKGDLGVLRQIILNLLGNAIKFTDKGRIELIITELTDDEKNHMRSYEFEDSDVVTSNSVDFLPKAKFRIEVVDTGRGIAPDFMNNLYQPFSQEDASLRRKFEGTGLGLSIVKGFLEMMNSRLEVESKLGVGSKFSFALDVLLSPVLNSTPSSSLPFDHQYLRLLLSEQRKINEQLRSLSYVVLNHRNSLFCQRVISYLDKWRFSYSLMDEDELKRDCEWKHADIVILNYSLNNLKHFLDEFITKSPTVEKLRIDESNSTAGKSRIDEPNPTSEKSKIDESNPTAEKLRTDEPKREQRILFFSTVGDYQEAEDILKSYRSRSVIIVLKPAGPTKILNAIIKAVGSLRSSSDQPSSNEHVIPNETGPGGELILSPSMFGSAAITEENLLVKKMEINNDARIGEDQGYGEMKHVTQNKDVESYMKKSEEKPEGNEDLSFLIVEDNKINAMILITMLKQAGYHNYDIAVNGLEAIEKFAQKHYDIIFMDLQMPICDGIEATREIRKIENGEGSSLVSVRVNAYTNNNESDKRKGTKRAIIVAMTGLASYEGAGCDEFLTKPISLKTLNLRMKFWTQEVRKSQWKESDDEQMEFTNLSTQAEILGN</sequence>
<dbReference type="Pfam" id="PF00512">
    <property type="entry name" value="HisKA"/>
    <property type="match status" value="1"/>
</dbReference>
<feature type="transmembrane region" description="Helical" evidence="4">
    <location>
        <begin position="128"/>
        <end position="156"/>
    </location>
</feature>
<dbReference type="InterPro" id="IPR004358">
    <property type="entry name" value="Sig_transdc_His_kin-like_C"/>
</dbReference>
<dbReference type="PANTHER" id="PTHR43719">
    <property type="entry name" value="TWO-COMPONENT HISTIDINE KINASE"/>
    <property type="match status" value="1"/>
</dbReference>
<dbReference type="SMART" id="SM00388">
    <property type="entry name" value="HisKA"/>
    <property type="match status" value="1"/>
</dbReference>
<feature type="domain" description="Response regulatory" evidence="6">
    <location>
        <begin position="725"/>
        <end position="861"/>
    </location>
</feature>
<dbReference type="InterPro" id="IPR003661">
    <property type="entry name" value="HisK_dim/P_dom"/>
</dbReference>
<dbReference type="Pfam" id="PF02518">
    <property type="entry name" value="HATPase_c"/>
    <property type="match status" value="1"/>
</dbReference>
<keyword evidence="8" id="KW-1185">Reference proteome</keyword>
<dbReference type="PRINTS" id="PR00344">
    <property type="entry name" value="BCTRLSENSOR"/>
</dbReference>
<dbReference type="Gene3D" id="1.10.287.130">
    <property type="match status" value="1"/>
</dbReference>
<evidence type="ECO:0000256" key="4">
    <source>
        <dbReference type="SAM" id="Phobius"/>
    </source>
</evidence>
<dbReference type="SMART" id="SM00448">
    <property type="entry name" value="REC"/>
    <property type="match status" value="1"/>
</dbReference>
<comment type="caution">
    <text evidence="7">The sequence shown here is derived from an EMBL/GenBank/DDBJ whole genome shotgun (WGS) entry which is preliminary data.</text>
</comment>
<keyword evidence="1 2" id="KW-0597">Phosphoprotein</keyword>
<evidence type="ECO:0000256" key="2">
    <source>
        <dbReference type="PROSITE-ProRule" id="PRU00169"/>
    </source>
</evidence>
<dbReference type="SUPFAM" id="SSF47384">
    <property type="entry name" value="Homodimeric domain of signal transducing histidine kinase"/>
    <property type="match status" value="1"/>
</dbReference>
<dbReference type="SUPFAM" id="SSF55874">
    <property type="entry name" value="ATPase domain of HSP90 chaperone/DNA topoisomerase II/histidine kinase"/>
    <property type="match status" value="1"/>
</dbReference>
<evidence type="ECO:0000313" key="8">
    <source>
        <dbReference type="Proteomes" id="UP000789342"/>
    </source>
</evidence>
<dbReference type="CDD" id="cd17546">
    <property type="entry name" value="REC_hyHK_CKI1_RcsC-like"/>
    <property type="match status" value="1"/>
</dbReference>
<keyword evidence="4" id="KW-0812">Transmembrane</keyword>
<dbReference type="InterPro" id="IPR036097">
    <property type="entry name" value="HisK_dim/P_sf"/>
</dbReference>
<reference evidence="7" key="1">
    <citation type="submission" date="2021-06" db="EMBL/GenBank/DDBJ databases">
        <authorList>
            <person name="Kallberg Y."/>
            <person name="Tangrot J."/>
            <person name="Rosling A."/>
        </authorList>
    </citation>
    <scope>NUCLEOTIDE SEQUENCE</scope>
    <source>
        <strain evidence="7">CL551</strain>
    </source>
</reference>
<feature type="compositionally biased region" description="Polar residues" evidence="3">
    <location>
        <begin position="636"/>
        <end position="646"/>
    </location>
</feature>
<dbReference type="InterPro" id="IPR001789">
    <property type="entry name" value="Sig_transdc_resp-reg_receiver"/>
</dbReference>
<feature type="transmembrane region" description="Helical" evidence="4">
    <location>
        <begin position="58"/>
        <end position="76"/>
    </location>
</feature>
<proteinExistence type="predicted"/>
<feature type="transmembrane region" description="Helical" evidence="4">
    <location>
        <begin position="16"/>
        <end position="38"/>
    </location>
</feature>
<evidence type="ECO:0000256" key="1">
    <source>
        <dbReference type="ARBA" id="ARBA00022553"/>
    </source>
</evidence>
<dbReference type="EMBL" id="CAJVPV010004459">
    <property type="protein sequence ID" value="CAG8573860.1"/>
    <property type="molecule type" value="Genomic_DNA"/>
</dbReference>
<dbReference type="GO" id="GO:0000155">
    <property type="term" value="F:phosphorelay sensor kinase activity"/>
    <property type="evidence" value="ECO:0007669"/>
    <property type="project" value="InterPro"/>
</dbReference>
<dbReference type="OrthoDB" id="10027013at2759"/>
<dbReference type="InterPro" id="IPR050956">
    <property type="entry name" value="2C_system_His_kinase"/>
</dbReference>
<keyword evidence="4" id="KW-0472">Membrane</keyword>
<dbReference type="Gene3D" id="3.40.50.2300">
    <property type="match status" value="1"/>
</dbReference>
<dbReference type="CDD" id="cd00082">
    <property type="entry name" value="HisKA"/>
    <property type="match status" value="1"/>
</dbReference>
<protein>
    <submittedName>
        <fullName evidence="7">2355_t:CDS:1</fullName>
    </submittedName>
</protein>
<feature type="compositionally biased region" description="Basic and acidic residues" evidence="3">
    <location>
        <begin position="553"/>
        <end position="581"/>
    </location>
</feature>
<feature type="region of interest" description="Disordered" evidence="3">
    <location>
        <begin position="636"/>
        <end position="656"/>
    </location>
</feature>
<dbReference type="InterPro" id="IPR011006">
    <property type="entry name" value="CheY-like_superfamily"/>
</dbReference>
<gene>
    <name evidence="7" type="ORF">AMORRO_LOCUS6600</name>
</gene>
<keyword evidence="4" id="KW-1133">Transmembrane helix</keyword>
<dbReference type="PROSITE" id="PS50110">
    <property type="entry name" value="RESPONSE_REGULATORY"/>
    <property type="match status" value="1"/>
</dbReference>
<dbReference type="Proteomes" id="UP000789342">
    <property type="component" value="Unassembled WGS sequence"/>
</dbReference>
<dbReference type="InterPro" id="IPR036890">
    <property type="entry name" value="HATPase_C_sf"/>
</dbReference>
<evidence type="ECO:0000259" key="5">
    <source>
        <dbReference type="PROSITE" id="PS50109"/>
    </source>
</evidence>